<dbReference type="GO" id="GO:0006952">
    <property type="term" value="P:defense response"/>
    <property type="evidence" value="ECO:0007669"/>
    <property type="project" value="InterPro"/>
</dbReference>
<feature type="signal peptide" evidence="1">
    <location>
        <begin position="1"/>
        <end position="38"/>
    </location>
</feature>
<gene>
    <name evidence="2" type="primary">AMP1_3</name>
    <name evidence="2" type="ORF">g.148107</name>
</gene>
<keyword evidence="1" id="KW-0732">Signal</keyword>
<dbReference type="InterPro" id="IPR015791">
    <property type="entry name" value="Antimic/Inh_G_crystallin-like"/>
</dbReference>
<dbReference type="Gene3D" id="2.60.20.30">
    <property type="match status" value="1"/>
</dbReference>
<sequence>LLQLKVTSTLTHMATSSTTFLAAAVLLVLIARTGPASATSTLLLFGADDCSGDFASISDCSCHNATLTGGYIFSYSQGAFALLYQNSGCVGSANALTKSVSQCSKVDFGSVKILCATNGNNLREVTATQ</sequence>
<reference evidence="2" key="1">
    <citation type="submission" date="2015-07" db="EMBL/GenBank/DDBJ databases">
        <title>Transcriptome Assembly of Anthurium amnicola.</title>
        <authorList>
            <person name="Suzuki J."/>
        </authorList>
    </citation>
    <scope>NUCLEOTIDE SEQUENCE</scope>
</reference>
<dbReference type="SUPFAM" id="SSF49695">
    <property type="entry name" value="gamma-Crystallin-like"/>
    <property type="match status" value="1"/>
</dbReference>
<evidence type="ECO:0000313" key="2">
    <source>
        <dbReference type="EMBL" id="JAT53784.1"/>
    </source>
</evidence>
<protein>
    <submittedName>
        <fullName evidence="2">Antimicrobial peptide 1</fullName>
    </submittedName>
</protein>
<dbReference type="InterPro" id="IPR015201">
    <property type="entry name" value="Antimicrobial_MiAMP1"/>
</dbReference>
<dbReference type="AlphaFoldDB" id="A0A1D1YGM7"/>
<organism evidence="2">
    <name type="scientific">Anthurium amnicola</name>
    <dbReference type="NCBI Taxonomy" id="1678845"/>
    <lineage>
        <taxon>Eukaryota</taxon>
        <taxon>Viridiplantae</taxon>
        <taxon>Streptophyta</taxon>
        <taxon>Embryophyta</taxon>
        <taxon>Tracheophyta</taxon>
        <taxon>Spermatophyta</taxon>
        <taxon>Magnoliopsida</taxon>
        <taxon>Liliopsida</taxon>
        <taxon>Araceae</taxon>
        <taxon>Pothoideae</taxon>
        <taxon>Potheae</taxon>
        <taxon>Anthurium</taxon>
    </lineage>
</organism>
<dbReference type="GO" id="GO:0045926">
    <property type="term" value="P:negative regulation of growth"/>
    <property type="evidence" value="ECO:0007669"/>
    <property type="project" value="InterPro"/>
</dbReference>
<dbReference type="Pfam" id="PF09117">
    <property type="entry name" value="MiAMP1"/>
    <property type="match status" value="1"/>
</dbReference>
<dbReference type="InterPro" id="IPR011024">
    <property type="entry name" value="G_crystallin-like"/>
</dbReference>
<proteinExistence type="predicted"/>
<feature type="chain" id="PRO_5008900190" evidence="1">
    <location>
        <begin position="39"/>
        <end position="129"/>
    </location>
</feature>
<evidence type="ECO:0000256" key="1">
    <source>
        <dbReference type="SAM" id="SignalP"/>
    </source>
</evidence>
<name>A0A1D1YGM7_9ARAE</name>
<dbReference type="EMBL" id="GDJX01014152">
    <property type="protein sequence ID" value="JAT53784.1"/>
    <property type="molecule type" value="Transcribed_RNA"/>
</dbReference>
<feature type="non-terminal residue" evidence="2">
    <location>
        <position position="1"/>
    </location>
</feature>
<accession>A0A1D1YGM7</accession>